<dbReference type="InterPro" id="IPR002543">
    <property type="entry name" value="FtsK_dom"/>
</dbReference>
<dbReference type="PANTHER" id="PTHR22683">
    <property type="entry name" value="SPORULATION PROTEIN RELATED"/>
    <property type="match status" value="1"/>
</dbReference>
<dbReference type="RefSeq" id="WP_149433311.1">
    <property type="nucleotide sequence ID" value="NZ_VLNY01000031.1"/>
</dbReference>
<dbReference type="InterPro" id="IPR027417">
    <property type="entry name" value="P-loop_NTPase"/>
</dbReference>
<evidence type="ECO:0000313" key="8">
    <source>
        <dbReference type="Proteomes" id="UP000322244"/>
    </source>
</evidence>
<dbReference type="SUPFAM" id="SSF52540">
    <property type="entry name" value="P-loop containing nucleoside triphosphate hydrolases"/>
    <property type="match status" value="1"/>
</dbReference>
<evidence type="ECO:0000256" key="2">
    <source>
        <dbReference type="ARBA" id="ARBA00022840"/>
    </source>
</evidence>
<feature type="region of interest" description="Disordered" evidence="4">
    <location>
        <begin position="1"/>
        <end position="21"/>
    </location>
</feature>
<dbReference type="AlphaFoldDB" id="A0A5A7S4T9"/>
<feature type="transmembrane region" description="Helical" evidence="5">
    <location>
        <begin position="40"/>
        <end position="59"/>
    </location>
</feature>
<gene>
    <name evidence="7" type="ORF">FOY51_26715</name>
</gene>
<keyword evidence="2 3" id="KW-0067">ATP-binding</keyword>
<dbReference type="Proteomes" id="UP000322244">
    <property type="component" value="Unassembled WGS sequence"/>
</dbReference>
<dbReference type="OrthoDB" id="3217500at2"/>
<evidence type="ECO:0000256" key="4">
    <source>
        <dbReference type="SAM" id="MobiDB-lite"/>
    </source>
</evidence>
<comment type="caution">
    <text evidence="7">The sequence shown here is derived from an EMBL/GenBank/DDBJ whole genome shotgun (WGS) entry which is preliminary data.</text>
</comment>
<evidence type="ECO:0000313" key="7">
    <source>
        <dbReference type="EMBL" id="KAA0016070.1"/>
    </source>
</evidence>
<accession>A0A5A7S4T9</accession>
<evidence type="ECO:0000259" key="6">
    <source>
        <dbReference type="PROSITE" id="PS50901"/>
    </source>
</evidence>
<feature type="transmembrane region" description="Helical" evidence="5">
    <location>
        <begin position="66"/>
        <end position="83"/>
    </location>
</feature>
<keyword evidence="5" id="KW-0812">Transmembrane</keyword>
<keyword evidence="8" id="KW-1185">Reference proteome</keyword>
<evidence type="ECO:0000256" key="5">
    <source>
        <dbReference type="SAM" id="Phobius"/>
    </source>
</evidence>
<feature type="binding site" evidence="3">
    <location>
        <begin position="251"/>
        <end position="258"/>
    </location>
    <ligand>
        <name>ATP</name>
        <dbReference type="ChEBI" id="CHEBI:30616"/>
    </ligand>
</feature>
<organism evidence="7 8">
    <name type="scientific">Antrihabitans cavernicola</name>
    <dbReference type="NCBI Taxonomy" id="2495913"/>
    <lineage>
        <taxon>Bacteria</taxon>
        <taxon>Bacillati</taxon>
        <taxon>Actinomycetota</taxon>
        <taxon>Actinomycetes</taxon>
        <taxon>Mycobacteriales</taxon>
        <taxon>Nocardiaceae</taxon>
        <taxon>Antrihabitans</taxon>
    </lineage>
</organism>
<dbReference type="Pfam" id="PF01580">
    <property type="entry name" value="FtsK_SpoIIIE"/>
    <property type="match status" value="1"/>
</dbReference>
<protein>
    <recommendedName>
        <fullName evidence="6">FtsK domain-containing protein</fullName>
    </recommendedName>
</protein>
<dbReference type="PANTHER" id="PTHR22683:SF41">
    <property type="entry name" value="DNA TRANSLOCASE FTSK"/>
    <property type="match status" value="1"/>
</dbReference>
<feature type="compositionally biased region" description="Polar residues" evidence="4">
    <location>
        <begin position="202"/>
        <end position="215"/>
    </location>
</feature>
<reference evidence="7 8" key="1">
    <citation type="submission" date="2019-07" db="EMBL/GenBank/DDBJ databases">
        <title>Rhodococcus cavernicolus sp. nov., isolated from a cave.</title>
        <authorList>
            <person name="Lee S.D."/>
        </authorList>
    </citation>
    <scope>NUCLEOTIDE SEQUENCE [LARGE SCALE GENOMIC DNA]</scope>
    <source>
        <strain evidence="7 8">C1-24</strain>
    </source>
</reference>
<dbReference type="GO" id="GO:0003677">
    <property type="term" value="F:DNA binding"/>
    <property type="evidence" value="ECO:0007669"/>
    <property type="project" value="InterPro"/>
</dbReference>
<sequence>MTDTNNQPSDRHRSGSAAPDPSDDAIGSALWQLTRFVVVWAWRLPVVTLSVAAVAVTGWRCGPTNAIIATVVVLAVLACWAVLDPASLRRITLDRIRFRYRVWSRYRHWTALCADCGLGRVRGEDIVVPKLLRIRFDDACDVLTIKPVRGQTLSDFIAATDALADAFGADTVSATRPGPQQIRLTVQRQQPLADPVTPAATDGTSGSSRAASTLSGHGRSQRAGVRITVGERGDGRPWQLSVAGAHILIGGVTGAGKGSVLWSIIAGLAPAVAAGQVQLRVADPKGGMELALGAPLFHRFTYRADTIATMLADTTAVMTDRAERLRGTTRQHVPTRAEPLIVVVIDELAALTAYTDRKLKTEIEQHLGLLLTQGRAVGVSVVAAVQDPSKDVVPLRQLFPIRIALRMAESTQTTMILGPGAVERGARAHQIPEHLPGMGYLAIDGTAAPTLVRAFHYTDTAIAHTVDLYAPTQATDDVGDGGTTEQE</sequence>
<evidence type="ECO:0000256" key="3">
    <source>
        <dbReference type="PROSITE-ProRule" id="PRU00289"/>
    </source>
</evidence>
<keyword evidence="1 3" id="KW-0547">Nucleotide-binding</keyword>
<name>A0A5A7S4T9_9NOCA</name>
<keyword evidence="5" id="KW-0472">Membrane</keyword>
<proteinExistence type="predicted"/>
<evidence type="ECO:0000256" key="1">
    <source>
        <dbReference type="ARBA" id="ARBA00022741"/>
    </source>
</evidence>
<dbReference type="EMBL" id="VLNY01000031">
    <property type="protein sequence ID" value="KAA0016070.1"/>
    <property type="molecule type" value="Genomic_DNA"/>
</dbReference>
<dbReference type="InterPro" id="IPR050206">
    <property type="entry name" value="FtsK/SpoIIIE/SftA"/>
</dbReference>
<dbReference type="PROSITE" id="PS50901">
    <property type="entry name" value="FTSK"/>
    <property type="match status" value="1"/>
</dbReference>
<keyword evidence="5" id="KW-1133">Transmembrane helix</keyword>
<feature type="domain" description="FtsK" evidence="6">
    <location>
        <begin position="235"/>
        <end position="414"/>
    </location>
</feature>
<dbReference type="Gene3D" id="3.40.50.300">
    <property type="entry name" value="P-loop containing nucleotide triphosphate hydrolases"/>
    <property type="match status" value="1"/>
</dbReference>
<feature type="region of interest" description="Disordered" evidence="4">
    <location>
        <begin position="188"/>
        <end position="223"/>
    </location>
</feature>
<dbReference type="GO" id="GO:0005524">
    <property type="term" value="F:ATP binding"/>
    <property type="evidence" value="ECO:0007669"/>
    <property type="project" value="UniProtKB-UniRule"/>
</dbReference>